<dbReference type="SUPFAM" id="SSF54637">
    <property type="entry name" value="Thioesterase/thiol ester dehydrase-isomerase"/>
    <property type="match status" value="1"/>
</dbReference>
<accession>A0A2T7UU27</accession>
<dbReference type="Gene3D" id="3.10.129.10">
    <property type="entry name" value="Hotdog Thioesterase"/>
    <property type="match status" value="1"/>
</dbReference>
<gene>
    <name evidence="2" type="ORF">DDE23_08050</name>
</gene>
<dbReference type="InterPro" id="IPR029069">
    <property type="entry name" value="HotDog_dom_sf"/>
</dbReference>
<dbReference type="AlphaFoldDB" id="A0A2T7UU27"/>
<protein>
    <submittedName>
        <fullName evidence="2">Nodulation protein N</fullName>
    </submittedName>
</protein>
<dbReference type="PANTHER" id="PTHR42993:SF1">
    <property type="entry name" value="MAOC-LIKE DEHYDRATASE DOMAIN-CONTAINING PROTEIN"/>
    <property type="match status" value="1"/>
</dbReference>
<evidence type="ECO:0000259" key="1">
    <source>
        <dbReference type="Pfam" id="PF01575"/>
    </source>
</evidence>
<dbReference type="OrthoDB" id="9801735at2"/>
<dbReference type="InterPro" id="IPR039375">
    <property type="entry name" value="NodN-like"/>
</dbReference>
<dbReference type="PANTHER" id="PTHR42993">
    <property type="entry name" value="MAOC-LIKE DEHYDRATASE DOMAIN-CONTAINING PROTEIN"/>
    <property type="match status" value="1"/>
</dbReference>
<dbReference type="Proteomes" id="UP000244810">
    <property type="component" value="Unassembled WGS sequence"/>
</dbReference>
<dbReference type="InterPro" id="IPR002539">
    <property type="entry name" value="MaoC-like_dom"/>
</dbReference>
<dbReference type="EMBL" id="QDDR01000003">
    <property type="protein sequence ID" value="PVE48079.1"/>
    <property type="molecule type" value="Genomic_DNA"/>
</dbReference>
<comment type="caution">
    <text evidence="2">The sequence shown here is derived from an EMBL/GenBank/DDBJ whole genome shotgun (WGS) entry which is preliminary data.</text>
</comment>
<evidence type="ECO:0000313" key="3">
    <source>
        <dbReference type="Proteomes" id="UP000244810"/>
    </source>
</evidence>
<evidence type="ECO:0000313" key="2">
    <source>
        <dbReference type="EMBL" id="PVE48079.1"/>
    </source>
</evidence>
<dbReference type="CDD" id="cd03450">
    <property type="entry name" value="NodN"/>
    <property type="match status" value="1"/>
</dbReference>
<proteinExistence type="predicted"/>
<name>A0A2T7UU27_9RHOB</name>
<dbReference type="Pfam" id="PF01575">
    <property type="entry name" value="MaoC_dehydratas"/>
    <property type="match status" value="1"/>
</dbReference>
<feature type="domain" description="MaoC-like" evidence="1">
    <location>
        <begin position="7"/>
        <end position="112"/>
    </location>
</feature>
<organism evidence="2 3">
    <name type="scientific">Pararhodobacter aggregans</name>
    <dbReference type="NCBI Taxonomy" id="404875"/>
    <lineage>
        <taxon>Bacteria</taxon>
        <taxon>Pseudomonadati</taxon>
        <taxon>Pseudomonadota</taxon>
        <taxon>Alphaproteobacteria</taxon>
        <taxon>Rhodobacterales</taxon>
        <taxon>Paracoccaceae</taxon>
        <taxon>Pararhodobacter</taxon>
    </lineage>
</organism>
<reference evidence="2 3" key="1">
    <citation type="journal article" date="2011" name="Syst. Appl. Microbiol.">
        <title>Defluviimonas denitrificans gen. nov., sp. nov., and Pararhodobacter aggregans gen. nov., sp. nov., non-phototrophic Rhodobacteraceae from the biofilter of a marine aquaculture.</title>
        <authorList>
            <person name="Foesel B.U."/>
            <person name="Drake H.L."/>
            <person name="Schramm A."/>
        </authorList>
    </citation>
    <scope>NUCLEOTIDE SEQUENCE [LARGE SCALE GENOMIC DNA]</scope>
    <source>
        <strain evidence="2 3">D1-19</strain>
    </source>
</reference>
<keyword evidence="3" id="KW-1185">Reference proteome</keyword>
<sequence length="146" mass="16260">MQDLVDRVGQEIGLSPWVSLDQARIDAFAELTEDRQFIHIDPVRAADTPFGGTIAHGYLTLSMLSRLFETAEIPFPPVRASLNYGFDKLRFLTPVRAGARIRARFTLQGVEERPGGLLLRLDTRVEIEGASRPALAADWLVMLQLA</sequence>
<dbReference type="RefSeq" id="WP_107751453.1">
    <property type="nucleotide sequence ID" value="NZ_QBKF01000004.1"/>
</dbReference>